<keyword evidence="10" id="KW-1185">Reference proteome</keyword>
<evidence type="ECO:0000256" key="4">
    <source>
        <dbReference type="ARBA" id="ARBA00023136"/>
    </source>
</evidence>
<feature type="transmembrane region" description="Helical" evidence="7">
    <location>
        <begin position="124"/>
        <end position="143"/>
    </location>
</feature>
<reference evidence="9 10" key="1">
    <citation type="journal article" date="2024" name="J. Plant Pathol.">
        <title>Sequence and assembly of the genome of Seiridium unicorne, isolate CBS 538.82, causal agent of cypress canker disease.</title>
        <authorList>
            <person name="Scali E."/>
            <person name="Rocca G.D."/>
            <person name="Danti R."/>
            <person name="Garbelotto M."/>
            <person name="Barberini S."/>
            <person name="Baroncelli R."/>
            <person name="Emiliani G."/>
        </authorList>
    </citation>
    <scope>NUCLEOTIDE SEQUENCE [LARGE SCALE GENOMIC DNA]</scope>
    <source>
        <strain evidence="9 10">BM-138-508</strain>
    </source>
</reference>
<organism evidence="9 10">
    <name type="scientific">Seiridium unicorne</name>
    <dbReference type="NCBI Taxonomy" id="138068"/>
    <lineage>
        <taxon>Eukaryota</taxon>
        <taxon>Fungi</taxon>
        <taxon>Dikarya</taxon>
        <taxon>Ascomycota</taxon>
        <taxon>Pezizomycotina</taxon>
        <taxon>Sordariomycetes</taxon>
        <taxon>Xylariomycetidae</taxon>
        <taxon>Amphisphaeriales</taxon>
        <taxon>Sporocadaceae</taxon>
        <taxon>Seiridium</taxon>
    </lineage>
</organism>
<dbReference type="Pfam" id="PF20684">
    <property type="entry name" value="Fung_rhodopsin"/>
    <property type="match status" value="1"/>
</dbReference>
<evidence type="ECO:0000256" key="2">
    <source>
        <dbReference type="ARBA" id="ARBA00022692"/>
    </source>
</evidence>
<feature type="transmembrane region" description="Helical" evidence="7">
    <location>
        <begin position="82"/>
        <end position="103"/>
    </location>
</feature>
<evidence type="ECO:0000256" key="7">
    <source>
        <dbReference type="SAM" id="Phobius"/>
    </source>
</evidence>
<accession>A0ABR2UF92</accession>
<evidence type="ECO:0000259" key="8">
    <source>
        <dbReference type="Pfam" id="PF20684"/>
    </source>
</evidence>
<keyword evidence="2 7" id="KW-0812">Transmembrane</keyword>
<feature type="region of interest" description="Disordered" evidence="6">
    <location>
        <begin position="303"/>
        <end position="366"/>
    </location>
</feature>
<feature type="domain" description="Rhodopsin" evidence="8">
    <location>
        <begin position="25"/>
        <end position="257"/>
    </location>
</feature>
<feature type="transmembrane region" description="Helical" evidence="7">
    <location>
        <begin position="6"/>
        <end position="25"/>
    </location>
</feature>
<feature type="compositionally biased region" description="Basic and acidic residues" evidence="6">
    <location>
        <begin position="317"/>
        <end position="334"/>
    </location>
</feature>
<feature type="transmembrane region" description="Helical" evidence="7">
    <location>
        <begin position="192"/>
        <end position="213"/>
    </location>
</feature>
<feature type="transmembrane region" description="Helical" evidence="7">
    <location>
        <begin position="233"/>
        <end position="253"/>
    </location>
</feature>
<keyword evidence="4 7" id="KW-0472">Membrane</keyword>
<feature type="region of interest" description="Disordered" evidence="6">
    <location>
        <begin position="378"/>
        <end position="401"/>
    </location>
</feature>
<dbReference type="PANTHER" id="PTHR33048:SF47">
    <property type="entry name" value="INTEGRAL MEMBRANE PROTEIN-RELATED"/>
    <property type="match status" value="1"/>
</dbReference>
<evidence type="ECO:0000313" key="9">
    <source>
        <dbReference type="EMBL" id="KAK9413151.1"/>
    </source>
</evidence>
<proteinExistence type="inferred from homology"/>
<comment type="similarity">
    <text evidence="5">Belongs to the SAT4 family.</text>
</comment>
<comment type="caution">
    <text evidence="9">The sequence shown here is derived from an EMBL/GenBank/DDBJ whole genome shotgun (WGS) entry which is preliminary data.</text>
</comment>
<sequence length="401" mass="45437">MESKQTAEWVVLILTSVFASIALFFRLYSRRLTKAYFWWDDAFAIGCYLIAIIWIIICPIWLTKGLGLHIQDVTWLSQDEALYWSKLLLYIAELCYAFALFFGKMSILSFYWRLFSVTSIKRPIQILMTFLGIFHCIPVQAFWDSSVENSYCAIDDKKFFFGSILVHVCLDIVILALPIIQVRKLHLPKLQRVGIIAMFMFGIFICVAAVAIIIASVNFDATGIDFTWNITDIVIWATVEVNLVTVSACLPTVRPAFTYFFGRFLPRSTIQSGSNSYGLSNTHHGRNQNLKSIKLSIMHKRSSQDEDSSTYQLADSVHGDGHSDFESHALDRQKGTRTVITGFNKEDRGSSEYESPEGLTSNGITVRSETMVRVTNARESLHRIGSPDHSMSSVLDERSLP</sequence>
<evidence type="ECO:0000313" key="10">
    <source>
        <dbReference type="Proteomes" id="UP001408356"/>
    </source>
</evidence>
<evidence type="ECO:0000256" key="1">
    <source>
        <dbReference type="ARBA" id="ARBA00004141"/>
    </source>
</evidence>
<gene>
    <name evidence="9" type="ORF">SUNI508_12036</name>
</gene>
<feature type="transmembrane region" description="Helical" evidence="7">
    <location>
        <begin position="37"/>
        <end position="62"/>
    </location>
</feature>
<dbReference type="PANTHER" id="PTHR33048">
    <property type="entry name" value="PTH11-LIKE INTEGRAL MEMBRANE PROTEIN (AFU_ORTHOLOGUE AFUA_5G11245)"/>
    <property type="match status" value="1"/>
</dbReference>
<dbReference type="InterPro" id="IPR052337">
    <property type="entry name" value="SAT4-like"/>
</dbReference>
<dbReference type="Proteomes" id="UP001408356">
    <property type="component" value="Unassembled WGS sequence"/>
</dbReference>
<evidence type="ECO:0000256" key="5">
    <source>
        <dbReference type="ARBA" id="ARBA00038359"/>
    </source>
</evidence>
<evidence type="ECO:0000256" key="3">
    <source>
        <dbReference type="ARBA" id="ARBA00022989"/>
    </source>
</evidence>
<protein>
    <submittedName>
        <fullName evidence="9">Integral membrane protein</fullName>
    </submittedName>
</protein>
<evidence type="ECO:0000256" key="6">
    <source>
        <dbReference type="SAM" id="MobiDB-lite"/>
    </source>
</evidence>
<feature type="transmembrane region" description="Helical" evidence="7">
    <location>
        <begin position="159"/>
        <end position="180"/>
    </location>
</feature>
<name>A0ABR2UF92_9PEZI</name>
<dbReference type="InterPro" id="IPR049326">
    <property type="entry name" value="Rhodopsin_dom_fungi"/>
</dbReference>
<keyword evidence="3 7" id="KW-1133">Transmembrane helix</keyword>
<comment type="subcellular location">
    <subcellularLocation>
        <location evidence="1">Membrane</location>
        <topology evidence="1">Multi-pass membrane protein</topology>
    </subcellularLocation>
</comment>
<dbReference type="EMBL" id="JARVKF010000442">
    <property type="protein sequence ID" value="KAK9413151.1"/>
    <property type="molecule type" value="Genomic_DNA"/>
</dbReference>